<gene>
    <name evidence="1" type="ORF">ACI2I3_08910</name>
</gene>
<keyword evidence="2" id="KW-1185">Reference proteome</keyword>
<reference evidence="1 2" key="1">
    <citation type="submission" date="2024-11" db="EMBL/GenBank/DDBJ databases">
        <title>The Natural Products Discovery Center: Release of the First 8490 Sequenced Strains for Exploring Actinobacteria Biosynthetic Diversity.</title>
        <authorList>
            <person name="Kalkreuter E."/>
            <person name="Kautsar S.A."/>
            <person name="Yang D."/>
            <person name="Bader C.D."/>
            <person name="Teijaro C.N."/>
            <person name="Fluegel L."/>
            <person name="Davis C.M."/>
            <person name="Simpson J.R."/>
            <person name="Lauterbach L."/>
            <person name="Steele A.D."/>
            <person name="Gui C."/>
            <person name="Meng S."/>
            <person name="Li G."/>
            <person name="Viehrig K."/>
            <person name="Ye F."/>
            <person name="Su P."/>
            <person name="Kiefer A.F."/>
            <person name="Nichols A."/>
            <person name="Cepeda A.J."/>
            <person name="Yan W."/>
            <person name="Fan B."/>
            <person name="Jiang Y."/>
            <person name="Adhikari A."/>
            <person name="Zheng C.-J."/>
            <person name="Schuster L."/>
            <person name="Cowan T.M."/>
            <person name="Smanski M.J."/>
            <person name="Chevrette M.G."/>
            <person name="De Carvalho L.P.S."/>
            <person name="Shen B."/>
        </authorList>
    </citation>
    <scope>NUCLEOTIDE SEQUENCE [LARGE SCALE GENOMIC DNA]</scope>
    <source>
        <strain evidence="1 2">NPDC077433</strain>
    </source>
</reference>
<dbReference type="RefSeq" id="WP_198334855.1">
    <property type="nucleotide sequence ID" value="NZ_CAJHAK010000001.1"/>
</dbReference>
<dbReference type="Proteomes" id="UP001620234">
    <property type="component" value="Unassembled WGS sequence"/>
</dbReference>
<evidence type="ECO:0008006" key="3">
    <source>
        <dbReference type="Google" id="ProtNLM"/>
    </source>
</evidence>
<proteinExistence type="predicted"/>
<comment type="caution">
    <text evidence="1">The sequence shown here is derived from an EMBL/GenBank/DDBJ whole genome shotgun (WGS) entry which is preliminary data.</text>
</comment>
<evidence type="ECO:0000313" key="2">
    <source>
        <dbReference type="Proteomes" id="UP001620234"/>
    </source>
</evidence>
<accession>A0ABW8L966</accession>
<evidence type="ECO:0000313" key="1">
    <source>
        <dbReference type="EMBL" id="MFK4001451.1"/>
    </source>
</evidence>
<protein>
    <recommendedName>
        <fullName evidence="3">Peptidase U49</fullName>
    </recommendedName>
</protein>
<dbReference type="EMBL" id="JBJDPD010000015">
    <property type="protein sequence ID" value="MFK4001451.1"/>
    <property type="molecule type" value="Genomic_DNA"/>
</dbReference>
<name>A0ABW8L966_9GAMM</name>
<sequence>MEDIEIYNLATDVISSIAADLNENLYSKINGVLSVLWRTDEKFNASAQSNSKVDEPPVHTVNMYYELARQLYRDIEEYCAYIESECDKPIFDTLFGSHHKYKELIPSSFSKAEYKKNMFISTLTWVFFHEIAHLNQEHGHIRSQILQSDNHSIDECNIYKSENLEGRAAAIYHTTEMAADFEAVYICIKELVRHFKGMDLEDSIGSFACALSCALYKFHGIKPLNIDSAPKGTHPSVIVRLEHLLPQIWEFFDIAEVQSLGKIKLSRSELVYICELHSVTVGLFWFRKQLLSEEKFHEFLHIRTIDRIGGREYMKTIISTWDEIEPEINKNKRFDDPLALLRFTGQYRELVFETINS</sequence>
<organism evidence="1 2">
    <name type="scientific">Psychrobacter namhaensis</name>
    <dbReference type="NCBI Taxonomy" id="292734"/>
    <lineage>
        <taxon>Bacteria</taxon>
        <taxon>Pseudomonadati</taxon>
        <taxon>Pseudomonadota</taxon>
        <taxon>Gammaproteobacteria</taxon>
        <taxon>Moraxellales</taxon>
        <taxon>Moraxellaceae</taxon>
        <taxon>Psychrobacter</taxon>
    </lineage>
</organism>